<evidence type="ECO:0000313" key="2">
    <source>
        <dbReference type="Proteomes" id="UP000315496"/>
    </source>
</evidence>
<sequence length="786" mass="85991">MSISVRRPYPTAIAGPNAAHFAGEESIVPSHTLLARIASSQVHPEPLSTEPLTLADIQVEREDNLLNGVIEEASRLTTRSLKRCAFDYTQRTWNTQKALIERVLGFTDTPPPARRSGAASVGPASLGVTQADVTLLRSILRASVAHLLSPTALSGDSGVAVFSEVSKSLVEAISRGYKPSTNFVDMLGCMQYMYSSPLLPIVTPATRCCLGIAYLNSKYFAHIQEAVKGVDLGFFEWRERPNIQLVARFLVQAAGPVMQTTSATRPATVLDATGRQVAVDRAGTFGLVYSLFCAGFYDDVLYLVTAQTAFREYPVLAECLTRLATALAGVIKHQLPLDAETIAGVRGLRTELRMEYQENLPTYTDAEVDGPGLQGLYSLLCGGTQNDQPSDLIFHNAFEALLQHFIDPTADSVETTMSARRSRAPGLTITHAHIASANTNLRAYLYLLQPEFTSFLTQLARSASTLELFIGYLGVRLLLEKRPDLCAPLGRRYSGLYVLNGQATEQHDRYSVPNIGALLEATDVSATCNAAGDAVSPVSIVLGMIRDYMGRVNEVTLTESHLTLARVLPPEDQAICLGILLPEALETLQTVSAWLGALDYTLPLFPLACRVGALKAEYTRMPRDIATRLYVAGEFYEVAAENHAVTLLQALATSVSITQDQHTEYTELTGSLRQKTARAETLEVLDFASLMFESRVQLLGFRNTAAALDAYSRTRFLEKDYSTFPWALKSNIDPILQYSYVLLRHVRVEQHQDIMQPAVRLNQIAAQARQGIGGATMVDLMSLTTL</sequence>
<gene>
    <name evidence="1" type="ORF">GMRT_13853</name>
</gene>
<dbReference type="VEuPathDB" id="GiardiaDB:GMRT_13853"/>
<proteinExistence type="predicted"/>
<evidence type="ECO:0000313" key="1">
    <source>
        <dbReference type="EMBL" id="TNJ27344.1"/>
    </source>
</evidence>
<organism evidence="1 2">
    <name type="scientific">Giardia muris</name>
    <dbReference type="NCBI Taxonomy" id="5742"/>
    <lineage>
        <taxon>Eukaryota</taxon>
        <taxon>Metamonada</taxon>
        <taxon>Diplomonadida</taxon>
        <taxon>Hexamitidae</taxon>
        <taxon>Giardiinae</taxon>
        <taxon>Giardia</taxon>
    </lineage>
</organism>
<reference evidence="1 2" key="1">
    <citation type="submission" date="2019-05" db="EMBL/GenBank/DDBJ databases">
        <title>The compact genome of Giardia muris reveals important steps in the evolution of intestinal protozoan parasites.</title>
        <authorList>
            <person name="Xu F."/>
            <person name="Jimenez-Gonzalez A."/>
            <person name="Einarsson E."/>
            <person name="Astvaldsson A."/>
            <person name="Peirasmaki D."/>
            <person name="Eckmann L."/>
            <person name="Andersson J.O."/>
            <person name="Svard S.G."/>
            <person name="Jerlstrom-Hultqvist J."/>
        </authorList>
    </citation>
    <scope>NUCLEOTIDE SEQUENCE [LARGE SCALE GENOMIC DNA]</scope>
    <source>
        <strain evidence="1 2">Roberts-Thomson</strain>
    </source>
</reference>
<accession>A0A4Z1SNI8</accession>
<comment type="caution">
    <text evidence="1">The sequence shown here is derived from an EMBL/GenBank/DDBJ whole genome shotgun (WGS) entry which is preliminary data.</text>
</comment>
<dbReference type="OrthoDB" id="10252465at2759"/>
<protein>
    <submittedName>
        <fullName evidence="1">Uncharacterized protein</fullName>
    </submittedName>
</protein>
<dbReference type="EMBL" id="VDLU01000004">
    <property type="protein sequence ID" value="TNJ27344.1"/>
    <property type="molecule type" value="Genomic_DNA"/>
</dbReference>
<name>A0A4Z1SNI8_GIAMU</name>
<dbReference type="Proteomes" id="UP000315496">
    <property type="component" value="Chromosome 4"/>
</dbReference>
<keyword evidence="2" id="KW-1185">Reference proteome</keyword>
<dbReference type="AlphaFoldDB" id="A0A4Z1SNI8"/>